<organism evidence="2 3">
    <name type="scientific">Helicobacter aurati</name>
    <dbReference type="NCBI Taxonomy" id="137778"/>
    <lineage>
        <taxon>Bacteria</taxon>
        <taxon>Pseudomonadati</taxon>
        <taxon>Campylobacterota</taxon>
        <taxon>Epsilonproteobacteria</taxon>
        <taxon>Campylobacterales</taxon>
        <taxon>Helicobacteraceae</taxon>
        <taxon>Helicobacter</taxon>
    </lineage>
</organism>
<protein>
    <submittedName>
        <fullName evidence="2">Glycosyl transferase family 1</fullName>
    </submittedName>
</protein>
<evidence type="ECO:0000313" key="2">
    <source>
        <dbReference type="EMBL" id="RDU71045.1"/>
    </source>
</evidence>
<name>A0A3D8J1K8_9HELI</name>
<sequence>MLRVLHLVTQDNGGAGRACVRLHCALLKANVHSLILTQQQTSCIQNIHVLKQSKMRKSLTKSLRNLSLLPFRHSLKNAKDYFSPNIHIPYLSTNNQSLLRQIESFAPSIIHLHWIEGGFINIHNLASLTKPMLWSLHDENAYTGGCHYVAQGCEGARNGCRICPLFSNATHTHKTHKSFSRDISYLTFTNKQKTYNKLNLTINGLSSWIAKRAKESLLLNNKTIINLPNPIDTDFYKPLSQTFAKQALGIKSDKILLAFGAIGGSSVRRKGFFQLKTALKMLNNKEKYELLVFGGESENIDGIQMTNLGVIHDEVALVLLYNACDIFIQPSLAENLSNAIMESLSCGTAVVAFDIGGNGDMIQHKQNGYLAKPLDTQDLKNGIEWLANRNVSESQNIAKNARDSIIEKFSYDIVASQYITIYKQLTGGGGVTLKSYCDYLAALLLATFTPILYYKQLSSSNKYPSAILHPFYLQRYNINKIKTIIYLSMKILSLQQSKRILLIRERHG</sequence>
<keyword evidence="2" id="KW-0808">Transferase</keyword>
<dbReference type="PANTHER" id="PTHR12526:SF637">
    <property type="entry name" value="GLYCOSYLTRANSFERASE EPSF-RELATED"/>
    <property type="match status" value="1"/>
</dbReference>
<reference evidence="2 3" key="1">
    <citation type="submission" date="2018-04" db="EMBL/GenBank/DDBJ databases">
        <title>Novel Campyloabacter and Helicobacter Species and Strains.</title>
        <authorList>
            <person name="Mannion A.J."/>
            <person name="Shen Z."/>
            <person name="Fox J.G."/>
        </authorList>
    </citation>
    <scope>NUCLEOTIDE SEQUENCE [LARGE SCALE GENOMIC DNA]</scope>
    <source>
        <strain evidence="2 3">MIT 97-5075</strain>
    </source>
</reference>
<accession>A0A3D8J1K8</accession>
<dbReference type="RefSeq" id="WP_115582578.1">
    <property type="nucleotide sequence ID" value="NZ_NXLW01000014.1"/>
</dbReference>
<dbReference type="PANTHER" id="PTHR12526">
    <property type="entry name" value="GLYCOSYLTRANSFERASE"/>
    <property type="match status" value="1"/>
</dbReference>
<proteinExistence type="predicted"/>
<evidence type="ECO:0000259" key="1">
    <source>
        <dbReference type="Pfam" id="PF00534"/>
    </source>
</evidence>
<dbReference type="Pfam" id="PF00534">
    <property type="entry name" value="Glycos_transf_1"/>
    <property type="match status" value="1"/>
</dbReference>
<keyword evidence="3" id="KW-1185">Reference proteome</keyword>
<dbReference type="Gene3D" id="3.40.50.2000">
    <property type="entry name" value="Glycogen Phosphorylase B"/>
    <property type="match status" value="2"/>
</dbReference>
<dbReference type="SUPFAM" id="SSF53756">
    <property type="entry name" value="UDP-Glycosyltransferase/glycogen phosphorylase"/>
    <property type="match status" value="1"/>
</dbReference>
<evidence type="ECO:0000313" key="3">
    <source>
        <dbReference type="Proteomes" id="UP000256424"/>
    </source>
</evidence>
<dbReference type="AlphaFoldDB" id="A0A3D8J1K8"/>
<dbReference type="Proteomes" id="UP000256424">
    <property type="component" value="Unassembled WGS sequence"/>
</dbReference>
<gene>
    <name evidence="2" type="ORF">CQA66_07040</name>
</gene>
<dbReference type="EMBL" id="NXLW01000014">
    <property type="protein sequence ID" value="RDU71045.1"/>
    <property type="molecule type" value="Genomic_DNA"/>
</dbReference>
<comment type="caution">
    <text evidence="2">The sequence shown here is derived from an EMBL/GenBank/DDBJ whole genome shotgun (WGS) entry which is preliminary data.</text>
</comment>
<dbReference type="InterPro" id="IPR001296">
    <property type="entry name" value="Glyco_trans_1"/>
</dbReference>
<feature type="domain" description="Glycosyl transferase family 1" evidence="1">
    <location>
        <begin position="264"/>
        <end position="403"/>
    </location>
</feature>
<dbReference type="GO" id="GO:0016757">
    <property type="term" value="F:glycosyltransferase activity"/>
    <property type="evidence" value="ECO:0007669"/>
    <property type="project" value="InterPro"/>
</dbReference>